<dbReference type="Proteomes" id="UP000076404">
    <property type="component" value="Chromosome"/>
</dbReference>
<keyword evidence="9" id="KW-1185">Reference proteome</keyword>
<feature type="transmembrane region" description="Helical" evidence="7">
    <location>
        <begin position="50"/>
        <end position="68"/>
    </location>
</feature>
<comment type="subcellular location">
    <subcellularLocation>
        <location evidence="1">Cell membrane</location>
        <topology evidence="1">Multi-pass membrane protein</topology>
    </subcellularLocation>
</comment>
<dbReference type="PANTHER" id="PTHR43141">
    <property type="entry name" value="CYTOCHROME BD2 SUBUNIT II"/>
    <property type="match status" value="1"/>
</dbReference>
<feature type="transmembrane region" description="Helical" evidence="7">
    <location>
        <begin position="232"/>
        <end position="251"/>
    </location>
</feature>
<evidence type="ECO:0000313" key="8">
    <source>
        <dbReference type="EMBL" id="AMW06506.1"/>
    </source>
</evidence>
<dbReference type="EMBL" id="CP011454">
    <property type="protein sequence ID" value="AMW06506.1"/>
    <property type="molecule type" value="Genomic_DNA"/>
</dbReference>
<feature type="transmembrane region" description="Helical" evidence="7">
    <location>
        <begin position="160"/>
        <end position="183"/>
    </location>
</feature>
<dbReference type="GO" id="GO:0009055">
    <property type="term" value="F:electron transfer activity"/>
    <property type="evidence" value="ECO:0007669"/>
    <property type="project" value="TreeGrafter"/>
</dbReference>
<dbReference type="AlphaFoldDB" id="A0A143BN71"/>
<dbReference type="Pfam" id="PF02322">
    <property type="entry name" value="Cyt_bd_oxida_II"/>
    <property type="match status" value="1"/>
</dbReference>
<gene>
    <name evidence="8" type="ORF">GEMMAAP_02910</name>
</gene>
<evidence type="ECO:0000256" key="4">
    <source>
        <dbReference type="ARBA" id="ARBA00022692"/>
    </source>
</evidence>
<dbReference type="PANTHER" id="PTHR43141:SF4">
    <property type="entry name" value="CYTOCHROME BD2 SUBUNIT II"/>
    <property type="match status" value="1"/>
</dbReference>
<keyword evidence="6 7" id="KW-0472">Membrane</keyword>
<dbReference type="GO" id="GO:0070069">
    <property type="term" value="C:cytochrome complex"/>
    <property type="evidence" value="ECO:0007669"/>
    <property type="project" value="TreeGrafter"/>
</dbReference>
<evidence type="ECO:0000313" key="9">
    <source>
        <dbReference type="Proteomes" id="UP000076404"/>
    </source>
</evidence>
<dbReference type="InterPro" id="IPR003317">
    <property type="entry name" value="Cyt-d_oxidase_su2"/>
</dbReference>
<comment type="similarity">
    <text evidence="2">Belongs to the cytochrome ubiquinol oxidase subunit 2 family.</text>
</comment>
<organism evidence="8 9">
    <name type="scientific">Gemmatimonas phototrophica</name>
    <dbReference type="NCBI Taxonomy" id="1379270"/>
    <lineage>
        <taxon>Bacteria</taxon>
        <taxon>Pseudomonadati</taxon>
        <taxon>Gemmatimonadota</taxon>
        <taxon>Gemmatimonadia</taxon>
        <taxon>Gemmatimonadales</taxon>
        <taxon>Gemmatimonadaceae</taxon>
        <taxon>Gemmatimonas</taxon>
    </lineage>
</organism>
<dbReference type="eggNOG" id="COG1294">
    <property type="taxonomic scope" value="Bacteria"/>
</dbReference>
<keyword evidence="3" id="KW-1003">Cell membrane</keyword>
<proteinExistence type="inferred from homology"/>
<feature type="transmembrane region" description="Helical" evidence="7">
    <location>
        <begin position="297"/>
        <end position="321"/>
    </location>
</feature>
<protein>
    <recommendedName>
        <fullName evidence="10">Cytochrome BD ubiquinol oxidase subunit II</fullName>
    </recommendedName>
</protein>
<feature type="transmembrane region" description="Helical" evidence="7">
    <location>
        <begin position="258"/>
        <end position="277"/>
    </location>
</feature>
<dbReference type="GO" id="GO:0019646">
    <property type="term" value="P:aerobic electron transport chain"/>
    <property type="evidence" value="ECO:0007669"/>
    <property type="project" value="TreeGrafter"/>
</dbReference>
<dbReference type="STRING" id="1379270.GEMMAAP_02910"/>
<dbReference type="GO" id="GO:0016682">
    <property type="term" value="F:oxidoreductase activity, acting on diphenols and related substances as donors, oxygen as acceptor"/>
    <property type="evidence" value="ECO:0007669"/>
    <property type="project" value="TreeGrafter"/>
</dbReference>
<dbReference type="GO" id="GO:0005886">
    <property type="term" value="C:plasma membrane"/>
    <property type="evidence" value="ECO:0007669"/>
    <property type="project" value="UniProtKB-SubCell"/>
</dbReference>
<evidence type="ECO:0000256" key="2">
    <source>
        <dbReference type="ARBA" id="ARBA00007543"/>
    </source>
</evidence>
<sequence>MVLSLNAYVLLGGADFGGGVWDFFARGNRREEQRALIAEAIGPIWEANHVWLILVVVLLFSCFPKAFAHLSTELHVPITIMLLGIVLRGSAFTFRSYDSKKDTVQRRWGRIFSMASLLTPVILGVCLGTVASGKIPMRTREAAAALSFTERFINPWCASLFPWAVGALTLMLFAFLAASYLTVEAPDEALKNVFRRRAQQSQIALLLTAFATLLLARFENPLLFTGLTRGTTAWAMHAITALSAVTSLWALKTRRFQVARLAAAAQASFILWGWAWTQFPWLLPPDRTITALAAPRITLQFTLGALAVGTAILLPSFVYLFRVFKSGETAFGDQHG</sequence>
<keyword evidence="4 7" id="KW-0812">Transmembrane</keyword>
<reference evidence="8 9" key="1">
    <citation type="journal article" date="2014" name="Proc. Natl. Acad. Sci. U.S.A.">
        <title>Functional type 2 photosynthetic reaction centers found in the rare bacterial phylum Gemmatimonadetes.</title>
        <authorList>
            <person name="Zeng Y."/>
            <person name="Feng F."/>
            <person name="Medova H."/>
            <person name="Dean J."/>
            <person name="Koblizek M."/>
        </authorList>
    </citation>
    <scope>NUCLEOTIDE SEQUENCE [LARGE SCALE GENOMIC DNA]</scope>
    <source>
        <strain evidence="8 9">AP64</strain>
    </source>
</reference>
<evidence type="ECO:0008006" key="10">
    <source>
        <dbReference type="Google" id="ProtNLM"/>
    </source>
</evidence>
<evidence type="ECO:0000256" key="5">
    <source>
        <dbReference type="ARBA" id="ARBA00022989"/>
    </source>
</evidence>
<evidence type="ECO:0000256" key="6">
    <source>
        <dbReference type="ARBA" id="ARBA00023136"/>
    </source>
</evidence>
<accession>A0A143BN71</accession>
<feature type="transmembrane region" description="Helical" evidence="7">
    <location>
        <begin position="203"/>
        <end position="220"/>
    </location>
</feature>
<feature type="transmembrane region" description="Helical" evidence="7">
    <location>
        <begin position="6"/>
        <end position="24"/>
    </location>
</feature>
<evidence type="ECO:0000256" key="1">
    <source>
        <dbReference type="ARBA" id="ARBA00004651"/>
    </source>
</evidence>
<evidence type="ECO:0000256" key="7">
    <source>
        <dbReference type="SAM" id="Phobius"/>
    </source>
</evidence>
<name>A0A143BN71_9BACT</name>
<dbReference type="KEGG" id="gph:GEMMAAP_02910"/>
<evidence type="ECO:0000256" key="3">
    <source>
        <dbReference type="ARBA" id="ARBA00022475"/>
    </source>
</evidence>
<keyword evidence="5 7" id="KW-1133">Transmembrane helix</keyword>
<reference evidence="8 9" key="2">
    <citation type="journal article" date="2016" name="Environ. Microbiol. Rep.">
        <title>Metagenomic evidence for the presence of phototrophic Gemmatimonadetes bacteria in diverse environments.</title>
        <authorList>
            <person name="Zeng Y."/>
            <person name="Baumbach J."/>
            <person name="Barbosa E.G."/>
            <person name="Azevedo V."/>
            <person name="Zhang C."/>
            <person name="Koblizek M."/>
        </authorList>
    </citation>
    <scope>NUCLEOTIDE SEQUENCE [LARGE SCALE GENOMIC DNA]</scope>
    <source>
        <strain evidence="8 9">AP64</strain>
    </source>
</reference>
<feature type="transmembrane region" description="Helical" evidence="7">
    <location>
        <begin position="111"/>
        <end position="131"/>
    </location>
</feature>
<feature type="transmembrane region" description="Helical" evidence="7">
    <location>
        <begin position="74"/>
        <end position="91"/>
    </location>
</feature>